<dbReference type="Gene3D" id="3.40.190.290">
    <property type="match status" value="1"/>
</dbReference>
<sequence length="293" mass="33556">MELTQLKYFLEVARTQHVTKSAETLNVAQPALTQAIHRLEKELDVPLFAQKGRNIVLTPYGTFFYEKLRPLLSTLNSLPDQLHLMAKTENTTIHLNVLAASTLVTEAIIEYQKIDDEIRIQIQQNEQNDFYDIGVTTRLFYQEPESPHNSIFVCTEKIYLAVPNIPRFQGRKTISLAEVKDMGFISLLGSRQLRSICDKYCENAGIQPNIIFESDNPASVKNMIAANMGIGFWPDFSWGKIDTQKVLLLEITDPVCSRDILITYRRNKQENSHVEAFYKYLTGYFKIASEHST</sequence>
<evidence type="ECO:0000256" key="4">
    <source>
        <dbReference type="ARBA" id="ARBA00023163"/>
    </source>
</evidence>
<dbReference type="FunFam" id="1.10.10.10:FF:000001">
    <property type="entry name" value="LysR family transcriptional regulator"/>
    <property type="match status" value="1"/>
</dbReference>
<dbReference type="Gene3D" id="1.10.10.10">
    <property type="entry name" value="Winged helix-like DNA-binding domain superfamily/Winged helix DNA-binding domain"/>
    <property type="match status" value="1"/>
</dbReference>
<evidence type="ECO:0000313" key="6">
    <source>
        <dbReference type="EMBL" id="SJZ49809.1"/>
    </source>
</evidence>
<feature type="domain" description="HTH lysR-type" evidence="5">
    <location>
        <begin position="1"/>
        <end position="58"/>
    </location>
</feature>
<protein>
    <submittedName>
        <fullName evidence="6">DNA-binding transcriptional regulator, LysR family</fullName>
    </submittedName>
</protein>
<dbReference type="Pfam" id="PF00126">
    <property type="entry name" value="HTH_1"/>
    <property type="match status" value="1"/>
</dbReference>
<reference evidence="6 7" key="1">
    <citation type="submission" date="2017-02" db="EMBL/GenBank/DDBJ databases">
        <authorList>
            <person name="Peterson S.W."/>
        </authorList>
    </citation>
    <scope>NUCLEOTIDE SEQUENCE [LARGE SCALE GENOMIC DNA]</scope>
    <source>
        <strain evidence="6 7">ATCC BAA-908</strain>
    </source>
</reference>
<dbReference type="CDD" id="cd05466">
    <property type="entry name" value="PBP2_LTTR_substrate"/>
    <property type="match status" value="1"/>
</dbReference>
<dbReference type="InterPro" id="IPR000847">
    <property type="entry name" value="LysR_HTH_N"/>
</dbReference>
<accession>A0A1T4L520</accession>
<dbReference type="GeneID" id="78316751"/>
<dbReference type="Proteomes" id="UP000190423">
    <property type="component" value="Unassembled WGS sequence"/>
</dbReference>
<dbReference type="Pfam" id="PF03466">
    <property type="entry name" value="LysR_substrate"/>
    <property type="match status" value="1"/>
</dbReference>
<dbReference type="PRINTS" id="PR00039">
    <property type="entry name" value="HTHLYSR"/>
</dbReference>
<dbReference type="PROSITE" id="PS50931">
    <property type="entry name" value="HTH_LYSR"/>
    <property type="match status" value="1"/>
</dbReference>
<keyword evidence="3 6" id="KW-0238">DNA-binding</keyword>
<dbReference type="SUPFAM" id="SSF46785">
    <property type="entry name" value="Winged helix' DNA-binding domain"/>
    <property type="match status" value="1"/>
</dbReference>
<evidence type="ECO:0000259" key="5">
    <source>
        <dbReference type="PROSITE" id="PS50931"/>
    </source>
</evidence>
<dbReference type="RefSeq" id="WP_078933365.1">
    <property type="nucleotide sequence ID" value="NZ_FUWG01000010.1"/>
</dbReference>
<name>A0A1T4L520_TREPO</name>
<evidence type="ECO:0000256" key="3">
    <source>
        <dbReference type="ARBA" id="ARBA00023125"/>
    </source>
</evidence>
<keyword evidence="4" id="KW-0804">Transcription</keyword>
<dbReference type="OrthoDB" id="1652954at2"/>
<evidence type="ECO:0000256" key="1">
    <source>
        <dbReference type="ARBA" id="ARBA00009437"/>
    </source>
</evidence>
<evidence type="ECO:0000256" key="2">
    <source>
        <dbReference type="ARBA" id="ARBA00023015"/>
    </source>
</evidence>
<dbReference type="STRING" id="261392.SAMN02745149_01455"/>
<dbReference type="GO" id="GO:0003700">
    <property type="term" value="F:DNA-binding transcription factor activity"/>
    <property type="evidence" value="ECO:0007669"/>
    <property type="project" value="InterPro"/>
</dbReference>
<dbReference type="InterPro" id="IPR005119">
    <property type="entry name" value="LysR_subst-bd"/>
</dbReference>
<dbReference type="AlphaFoldDB" id="A0A1T4L520"/>
<dbReference type="InterPro" id="IPR036388">
    <property type="entry name" value="WH-like_DNA-bd_sf"/>
</dbReference>
<dbReference type="GO" id="GO:0032993">
    <property type="term" value="C:protein-DNA complex"/>
    <property type="evidence" value="ECO:0007669"/>
    <property type="project" value="TreeGrafter"/>
</dbReference>
<dbReference type="InterPro" id="IPR036390">
    <property type="entry name" value="WH_DNA-bd_sf"/>
</dbReference>
<dbReference type="PANTHER" id="PTHR30346:SF28">
    <property type="entry name" value="HTH-TYPE TRANSCRIPTIONAL REGULATOR CYNR"/>
    <property type="match status" value="1"/>
</dbReference>
<dbReference type="PANTHER" id="PTHR30346">
    <property type="entry name" value="TRANSCRIPTIONAL DUAL REGULATOR HCAR-RELATED"/>
    <property type="match status" value="1"/>
</dbReference>
<proteinExistence type="inferred from homology"/>
<comment type="similarity">
    <text evidence="1">Belongs to the LysR transcriptional regulatory family.</text>
</comment>
<keyword evidence="2" id="KW-0805">Transcription regulation</keyword>
<gene>
    <name evidence="6" type="ORF">SAMN02745149_01455</name>
</gene>
<evidence type="ECO:0000313" key="7">
    <source>
        <dbReference type="Proteomes" id="UP000190423"/>
    </source>
</evidence>
<dbReference type="EMBL" id="FUWG01000010">
    <property type="protein sequence ID" value="SJZ49809.1"/>
    <property type="molecule type" value="Genomic_DNA"/>
</dbReference>
<organism evidence="6 7">
    <name type="scientific">Treponema porcinum</name>
    <dbReference type="NCBI Taxonomy" id="261392"/>
    <lineage>
        <taxon>Bacteria</taxon>
        <taxon>Pseudomonadati</taxon>
        <taxon>Spirochaetota</taxon>
        <taxon>Spirochaetia</taxon>
        <taxon>Spirochaetales</taxon>
        <taxon>Treponemataceae</taxon>
        <taxon>Treponema</taxon>
    </lineage>
</organism>
<dbReference type="SUPFAM" id="SSF53850">
    <property type="entry name" value="Periplasmic binding protein-like II"/>
    <property type="match status" value="1"/>
</dbReference>
<dbReference type="GO" id="GO:0003677">
    <property type="term" value="F:DNA binding"/>
    <property type="evidence" value="ECO:0007669"/>
    <property type="project" value="UniProtKB-KW"/>
</dbReference>
<keyword evidence="7" id="KW-1185">Reference proteome</keyword>